<keyword evidence="4" id="KW-1185">Reference proteome</keyword>
<dbReference type="EMBL" id="CP108110">
    <property type="protein sequence ID" value="WUQ88469.1"/>
    <property type="molecule type" value="Genomic_DNA"/>
</dbReference>
<evidence type="ECO:0000313" key="3">
    <source>
        <dbReference type="EMBL" id="WUQ88469.1"/>
    </source>
</evidence>
<keyword evidence="2" id="KW-0472">Membrane</keyword>
<dbReference type="Proteomes" id="UP001432222">
    <property type="component" value="Chromosome"/>
</dbReference>
<proteinExistence type="predicted"/>
<evidence type="ECO:0000256" key="2">
    <source>
        <dbReference type="SAM" id="Phobius"/>
    </source>
</evidence>
<evidence type="ECO:0000313" key="4">
    <source>
        <dbReference type="Proteomes" id="UP001432222"/>
    </source>
</evidence>
<gene>
    <name evidence="3" type="ORF">OHA16_39035</name>
</gene>
<accession>A0ABZ1UE67</accession>
<feature type="compositionally biased region" description="Basic and acidic residues" evidence="1">
    <location>
        <begin position="1"/>
        <end position="20"/>
    </location>
</feature>
<name>A0ABZ1UE67_9ACTN</name>
<protein>
    <submittedName>
        <fullName evidence="3">Uncharacterized protein</fullName>
    </submittedName>
</protein>
<feature type="transmembrane region" description="Helical" evidence="2">
    <location>
        <begin position="38"/>
        <end position="56"/>
    </location>
</feature>
<reference evidence="3" key="1">
    <citation type="submission" date="2022-10" db="EMBL/GenBank/DDBJ databases">
        <title>The complete genomes of actinobacterial strains from the NBC collection.</title>
        <authorList>
            <person name="Joergensen T.S."/>
            <person name="Alvarez Arevalo M."/>
            <person name="Sterndorff E.B."/>
            <person name="Faurdal D."/>
            <person name="Vuksanovic O."/>
            <person name="Mourched A.-S."/>
            <person name="Charusanti P."/>
            <person name="Shaw S."/>
            <person name="Blin K."/>
            <person name="Weber T."/>
        </authorList>
    </citation>
    <scope>NUCLEOTIDE SEQUENCE</scope>
    <source>
        <strain evidence="3">NBC_00222</strain>
    </source>
</reference>
<keyword evidence="2" id="KW-0812">Transmembrane</keyword>
<evidence type="ECO:0000256" key="1">
    <source>
        <dbReference type="SAM" id="MobiDB-lite"/>
    </source>
</evidence>
<sequence>MTTPDHHEDAARAAGTDHRPSTTTTGAGSRRHRPADKAVTTAGIVVGLLNLGFTLWDRIGSFLQT</sequence>
<dbReference type="RefSeq" id="WP_328959017.1">
    <property type="nucleotide sequence ID" value="NZ_CP108110.1"/>
</dbReference>
<feature type="region of interest" description="Disordered" evidence="1">
    <location>
        <begin position="1"/>
        <end position="35"/>
    </location>
</feature>
<keyword evidence="2" id="KW-1133">Transmembrane helix</keyword>
<organism evidence="3 4">
    <name type="scientific">Kitasatospora purpeofusca</name>
    <dbReference type="NCBI Taxonomy" id="67352"/>
    <lineage>
        <taxon>Bacteria</taxon>
        <taxon>Bacillati</taxon>
        <taxon>Actinomycetota</taxon>
        <taxon>Actinomycetes</taxon>
        <taxon>Kitasatosporales</taxon>
        <taxon>Streptomycetaceae</taxon>
        <taxon>Kitasatospora</taxon>
    </lineage>
</organism>